<keyword evidence="6" id="KW-0812">Transmembrane</keyword>
<proteinExistence type="inferred from homology"/>
<dbReference type="PANTHER" id="PTHR13887">
    <property type="entry name" value="GLUTATHIONE S-TRANSFERASE KAPPA"/>
    <property type="match status" value="1"/>
</dbReference>
<keyword evidence="6" id="KW-0472">Membrane</keyword>
<dbReference type="Pfam" id="PF13462">
    <property type="entry name" value="Thioredoxin_4"/>
    <property type="match status" value="1"/>
</dbReference>
<dbReference type="AlphaFoldDB" id="A0A1F8DQY0"/>
<keyword evidence="5" id="KW-0676">Redox-active center</keyword>
<feature type="transmembrane region" description="Helical" evidence="6">
    <location>
        <begin position="7"/>
        <end position="27"/>
    </location>
</feature>
<evidence type="ECO:0000256" key="2">
    <source>
        <dbReference type="ARBA" id="ARBA00022729"/>
    </source>
</evidence>
<dbReference type="PROSITE" id="PS51352">
    <property type="entry name" value="THIOREDOXIN_2"/>
    <property type="match status" value="1"/>
</dbReference>
<dbReference type="GO" id="GO:0016491">
    <property type="term" value="F:oxidoreductase activity"/>
    <property type="evidence" value="ECO:0007669"/>
    <property type="project" value="UniProtKB-KW"/>
</dbReference>
<evidence type="ECO:0000256" key="6">
    <source>
        <dbReference type="SAM" id="Phobius"/>
    </source>
</evidence>
<evidence type="ECO:0000256" key="4">
    <source>
        <dbReference type="ARBA" id="ARBA00023157"/>
    </source>
</evidence>
<dbReference type="InterPro" id="IPR012336">
    <property type="entry name" value="Thioredoxin-like_fold"/>
</dbReference>
<evidence type="ECO:0000259" key="7">
    <source>
        <dbReference type="PROSITE" id="PS51352"/>
    </source>
</evidence>
<keyword evidence="4" id="KW-1015">Disulfide bond</keyword>
<dbReference type="EMBL" id="MGIR01000005">
    <property type="protein sequence ID" value="OGM91020.1"/>
    <property type="molecule type" value="Genomic_DNA"/>
</dbReference>
<keyword evidence="3" id="KW-0560">Oxidoreductase</keyword>
<comment type="similarity">
    <text evidence="1">Belongs to the thioredoxin family. DsbA subfamily.</text>
</comment>
<evidence type="ECO:0000313" key="8">
    <source>
        <dbReference type="EMBL" id="OGM91020.1"/>
    </source>
</evidence>
<dbReference type="SUPFAM" id="SSF52833">
    <property type="entry name" value="Thioredoxin-like"/>
    <property type="match status" value="1"/>
</dbReference>
<dbReference type="Proteomes" id="UP000178946">
    <property type="component" value="Unassembled WGS sequence"/>
</dbReference>
<name>A0A1F8DQY0_9BACT</name>
<dbReference type="Gene3D" id="3.40.30.10">
    <property type="entry name" value="Glutaredoxin"/>
    <property type="match status" value="1"/>
</dbReference>
<protein>
    <recommendedName>
        <fullName evidence="7">Thioredoxin domain-containing protein</fullName>
    </recommendedName>
</protein>
<organism evidence="8 9">
    <name type="scientific">Candidatus Wolfebacteria bacterium RIFCSPLOWO2_01_FULL_45_19</name>
    <dbReference type="NCBI Taxonomy" id="1802557"/>
    <lineage>
        <taxon>Bacteria</taxon>
        <taxon>Candidatus Wolfeibacteriota</taxon>
    </lineage>
</organism>
<dbReference type="InterPro" id="IPR036249">
    <property type="entry name" value="Thioredoxin-like_sf"/>
</dbReference>
<dbReference type="STRING" id="1802557.A3A20_00300"/>
<evidence type="ECO:0000256" key="3">
    <source>
        <dbReference type="ARBA" id="ARBA00023002"/>
    </source>
</evidence>
<keyword evidence="6" id="KW-1133">Transmembrane helix</keyword>
<reference evidence="8 9" key="1">
    <citation type="journal article" date="2016" name="Nat. Commun.">
        <title>Thousands of microbial genomes shed light on interconnected biogeochemical processes in an aquifer system.</title>
        <authorList>
            <person name="Anantharaman K."/>
            <person name="Brown C.T."/>
            <person name="Hug L.A."/>
            <person name="Sharon I."/>
            <person name="Castelle C.J."/>
            <person name="Probst A.J."/>
            <person name="Thomas B.C."/>
            <person name="Singh A."/>
            <person name="Wilkins M.J."/>
            <person name="Karaoz U."/>
            <person name="Brodie E.L."/>
            <person name="Williams K.H."/>
            <person name="Hubbard S.S."/>
            <person name="Banfield J.F."/>
        </authorList>
    </citation>
    <scope>NUCLEOTIDE SEQUENCE [LARGE SCALE GENOMIC DNA]</scope>
</reference>
<sequence>MEKKQGDYFLPISVLIAGVIIAGAVVYSAGLSGNDNETAALSPGEGVLPVGTAPEIGDDVILGDPDAPVTLVEFGDYQCPFCGRFFSQTEPLLRKDYIETGKIKMVYKDLAFLGPESVAAAEAAECARDHGKYWIYHDALFEEEIRDGREHNGNLNKALFMDIASSLELDLSAFETCVDSRKYKVEVEGDIQEARAIGANSTPTVYVNDVMILGAQPYSVFKDAIDKALEAR</sequence>
<accession>A0A1F8DQY0</accession>
<comment type="caution">
    <text evidence="8">The sequence shown here is derived from an EMBL/GenBank/DDBJ whole genome shotgun (WGS) entry which is preliminary data.</text>
</comment>
<feature type="domain" description="Thioredoxin" evidence="7">
    <location>
        <begin position="41"/>
        <end position="230"/>
    </location>
</feature>
<evidence type="ECO:0000256" key="5">
    <source>
        <dbReference type="ARBA" id="ARBA00023284"/>
    </source>
</evidence>
<dbReference type="InterPro" id="IPR013766">
    <property type="entry name" value="Thioredoxin_domain"/>
</dbReference>
<gene>
    <name evidence="8" type="ORF">A3A20_00300</name>
</gene>
<dbReference type="PANTHER" id="PTHR13887:SF14">
    <property type="entry name" value="DISULFIDE BOND FORMATION PROTEIN D"/>
    <property type="match status" value="1"/>
</dbReference>
<evidence type="ECO:0000313" key="9">
    <source>
        <dbReference type="Proteomes" id="UP000178946"/>
    </source>
</evidence>
<evidence type="ECO:0000256" key="1">
    <source>
        <dbReference type="ARBA" id="ARBA00005791"/>
    </source>
</evidence>
<keyword evidence="2" id="KW-0732">Signal</keyword>